<proteinExistence type="predicted"/>
<dbReference type="AlphaFoldDB" id="A0AAV7L913"/>
<dbReference type="Proteomes" id="UP001066276">
    <property type="component" value="Chromosome 11"/>
</dbReference>
<evidence type="ECO:0000313" key="3">
    <source>
        <dbReference type="Proteomes" id="UP001066276"/>
    </source>
</evidence>
<feature type="region of interest" description="Disordered" evidence="1">
    <location>
        <begin position="1"/>
        <end position="33"/>
    </location>
</feature>
<feature type="compositionally biased region" description="Acidic residues" evidence="1">
    <location>
        <begin position="54"/>
        <end position="66"/>
    </location>
</feature>
<feature type="compositionally biased region" description="Polar residues" evidence="1">
    <location>
        <begin position="67"/>
        <end position="77"/>
    </location>
</feature>
<dbReference type="EMBL" id="JANPWB010000015">
    <property type="protein sequence ID" value="KAJ1088091.1"/>
    <property type="molecule type" value="Genomic_DNA"/>
</dbReference>
<keyword evidence="3" id="KW-1185">Reference proteome</keyword>
<gene>
    <name evidence="2" type="ORF">NDU88_001250</name>
</gene>
<evidence type="ECO:0000256" key="1">
    <source>
        <dbReference type="SAM" id="MobiDB-lite"/>
    </source>
</evidence>
<reference evidence="2" key="1">
    <citation type="journal article" date="2022" name="bioRxiv">
        <title>Sequencing and chromosome-scale assembly of the giantPleurodeles waltlgenome.</title>
        <authorList>
            <person name="Brown T."/>
            <person name="Elewa A."/>
            <person name="Iarovenko S."/>
            <person name="Subramanian E."/>
            <person name="Araus A.J."/>
            <person name="Petzold A."/>
            <person name="Susuki M."/>
            <person name="Suzuki K.-i.T."/>
            <person name="Hayashi T."/>
            <person name="Toyoda A."/>
            <person name="Oliveira C."/>
            <person name="Osipova E."/>
            <person name="Leigh N.D."/>
            <person name="Simon A."/>
            <person name="Yun M.H."/>
        </authorList>
    </citation>
    <scope>NUCLEOTIDE SEQUENCE</scope>
    <source>
        <strain evidence="2">20211129_DDA</strain>
        <tissue evidence="2">Liver</tissue>
    </source>
</reference>
<comment type="caution">
    <text evidence="2">The sequence shown here is derived from an EMBL/GenBank/DDBJ whole genome shotgun (WGS) entry which is preliminary data.</text>
</comment>
<feature type="compositionally biased region" description="Polar residues" evidence="1">
    <location>
        <begin position="20"/>
        <end position="33"/>
    </location>
</feature>
<evidence type="ECO:0000313" key="2">
    <source>
        <dbReference type="EMBL" id="KAJ1088091.1"/>
    </source>
</evidence>
<organism evidence="2 3">
    <name type="scientific">Pleurodeles waltl</name>
    <name type="common">Iberian ribbed newt</name>
    <dbReference type="NCBI Taxonomy" id="8319"/>
    <lineage>
        <taxon>Eukaryota</taxon>
        <taxon>Metazoa</taxon>
        <taxon>Chordata</taxon>
        <taxon>Craniata</taxon>
        <taxon>Vertebrata</taxon>
        <taxon>Euteleostomi</taxon>
        <taxon>Amphibia</taxon>
        <taxon>Batrachia</taxon>
        <taxon>Caudata</taxon>
        <taxon>Salamandroidea</taxon>
        <taxon>Salamandridae</taxon>
        <taxon>Pleurodelinae</taxon>
        <taxon>Pleurodeles</taxon>
    </lineage>
</organism>
<sequence length="122" mass="13570">MVGATLFQKVTPGHREQCHGGNSTHPEVTSQDVNPDIWVMKGEREDNGALLLGNEEEDANTEEEQESGTPNTRNQEIPPSMMIPAKASSRKEQTDARASHILGGMWLTQVLHRKIALKRKNE</sequence>
<name>A0AAV7L913_PLEWA</name>
<feature type="region of interest" description="Disordered" evidence="1">
    <location>
        <begin position="45"/>
        <end position="96"/>
    </location>
</feature>
<accession>A0AAV7L913</accession>
<protein>
    <submittedName>
        <fullName evidence="2">Uncharacterized protein</fullName>
    </submittedName>
</protein>